<keyword evidence="3" id="KW-1185">Reference proteome</keyword>
<feature type="domain" description="SAM" evidence="1">
    <location>
        <begin position="22"/>
        <end position="85"/>
    </location>
</feature>
<dbReference type="SUPFAM" id="SSF47769">
    <property type="entry name" value="SAM/Pointed domain"/>
    <property type="match status" value="1"/>
</dbReference>
<name>A0AAN0IB65_AMPQE</name>
<reference evidence="2" key="2">
    <citation type="submission" date="2024-06" db="UniProtKB">
        <authorList>
            <consortium name="EnsemblMetazoa"/>
        </authorList>
    </citation>
    <scope>IDENTIFICATION</scope>
</reference>
<dbReference type="GeneID" id="100638674"/>
<dbReference type="InterPro" id="IPR001660">
    <property type="entry name" value="SAM"/>
</dbReference>
<dbReference type="PANTHER" id="PTHR46829:SF1">
    <property type="entry name" value="STERILE ALPHA MOTIF DOMAIN-CONTAINING PROTEIN 15"/>
    <property type="match status" value="1"/>
</dbReference>
<dbReference type="PROSITE" id="PS50105">
    <property type="entry name" value="SAM_DOMAIN"/>
    <property type="match status" value="1"/>
</dbReference>
<evidence type="ECO:0000313" key="3">
    <source>
        <dbReference type="Proteomes" id="UP000007879"/>
    </source>
</evidence>
<dbReference type="EnsemblMetazoa" id="XM_003384105.3">
    <property type="protein sequence ID" value="XP_003384153.2"/>
    <property type="gene ID" value="LOC100638674"/>
</dbReference>
<dbReference type="PANTHER" id="PTHR46829">
    <property type="entry name" value="STERILE ALPHA MOTIF DOMAIN-CONTAINING PROTEIN 15"/>
    <property type="match status" value="1"/>
</dbReference>
<sequence>MATKLHNNKMAAGQDVPYCLKWSAKDVAEWIGSLGYPQYKECFTSNIITGRKLIWINSSNLPKIGITDWKDIQVISKEVRDLLHIEDPCWNKSISLPPASELHLFLERKSKSGRHSDELTFKPTAMNKSID</sequence>
<evidence type="ECO:0000313" key="2">
    <source>
        <dbReference type="EnsemblMetazoa" id="XP_003384153.2"/>
    </source>
</evidence>
<dbReference type="SMART" id="SM00454">
    <property type="entry name" value="SAM"/>
    <property type="match status" value="1"/>
</dbReference>
<evidence type="ECO:0000259" key="1">
    <source>
        <dbReference type="PROSITE" id="PS50105"/>
    </source>
</evidence>
<reference evidence="3" key="1">
    <citation type="journal article" date="2010" name="Nature">
        <title>The Amphimedon queenslandica genome and the evolution of animal complexity.</title>
        <authorList>
            <person name="Srivastava M."/>
            <person name="Simakov O."/>
            <person name="Chapman J."/>
            <person name="Fahey B."/>
            <person name="Gauthier M.E."/>
            <person name="Mitros T."/>
            <person name="Richards G.S."/>
            <person name="Conaco C."/>
            <person name="Dacre M."/>
            <person name="Hellsten U."/>
            <person name="Larroux C."/>
            <person name="Putnam N.H."/>
            <person name="Stanke M."/>
            <person name="Adamska M."/>
            <person name="Darling A."/>
            <person name="Degnan S.M."/>
            <person name="Oakley T.H."/>
            <person name="Plachetzki D.C."/>
            <person name="Zhai Y."/>
            <person name="Adamski M."/>
            <person name="Calcino A."/>
            <person name="Cummins S.F."/>
            <person name="Goodstein D.M."/>
            <person name="Harris C."/>
            <person name="Jackson D.J."/>
            <person name="Leys S.P."/>
            <person name="Shu S."/>
            <person name="Woodcroft B.J."/>
            <person name="Vervoort M."/>
            <person name="Kosik K.S."/>
            <person name="Manning G."/>
            <person name="Degnan B.M."/>
            <person name="Rokhsar D.S."/>
        </authorList>
    </citation>
    <scope>NUCLEOTIDE SEQUENCE [LARGE SCALE GENOMIC DNA]</scope>
</reference>
<accession>A0AAN0IB65</accession>
<dbReference type="RefSeq" id="XP_003384153.2">
    <property type="nucleotide sequence ID" value="XM_003384105.3"/>
</dbReference>
<dbReference type="Proteomes" id="UP000007879">
    <property type="component" value="Unassembled WGS sequence"/>
</dbReference>
<dbReference type="Gene3D" id="1.10.150.50">
    <property type="entry name" value="Transcription Factor, Ets-1"/>
    <property type="match status" value="1"/>
</dbReference>
<dbReference type="InterPro" id="IPR013761">
    <property type="entry name" value="SAM/pointed_sf"/>
</dbReference>
<dbReference type="KEGG" id="aqu:100638674"/>
<dbReference type="AlphaFoldDB" id="A0AAN0IB65"/>
<dbReference type="Pfam" id="PF00536">
    <property type="entry name" value="SAM_1"/>
    <property type="match status" value="1"/>
</dbReference>
<organism evidence="2 3">
    <name type="scientific">Amphimedon queenslandica</name>
    <name type="common">Sponge</name>
    <dbReference type="NCBI Taxonomy" id="400682"/>
    <lineage>
        <taxon>Eukaryota</taxon>
        <taxon>Metazoa</taxon>
        <taxon>Porifera</taxon>
        <taxon>Demospongiae</taxon>
        <taxon>Heteroscleromorpha</taxon>
        <taxon>Haplosclerida</taxon>
        <taxon>Niphatidae</taxon>
        <taxon>Amphimedon</taxon>
    </lineage>
</organism>
<protein>
    <recommendedName>
        <fullName evidence="1">SAM domain-containing protein</fullName>
    </recommendedName>
</protein>
<proteinExistence type="predicted"/>